<evidence type="ECO:0000259" key="4">
    <source>
        <dbReference type="PROSITE" id="PS51350"/>
    </source>
</evidence>
<gene>
    <name evidence="5" type="ORF">MOF03_08150</name>
</gene>
<comment type="caution">
    <text evidence="5">The sequence shown here is derived from an EMBL/GenBank/DDBJ whole genome shotgun (WGS) entry which is preliminary data.</text>
</comment>
<sequence length="92" mass="10253">MTEKQYTIIASTGFARAAVLLVRAACKFSSSIYLEYQGEAVDLKNTPKSLIDVMSLGIKPNTHIRIRANGVDENQALQAIEDHLQKNKFTKK</sequence>
<dbReference type="NCBIfam" id="TIGR01003">
    <property type="entry name" value="PTS_HPr_family"/>
    <property type="match status" value="1"/>
</dbReference>
<dbReference type="GO" id="GO:0009401">
    <property type="term" value="P:phosphoenolpyruvate-dependent sugar phosphotransferase system"/>
    <property type="evidence" value="ECO:0007669"/>
    <property type="project" value="UniProtKB-KW"/>
</dbReference>
<dbReference type="AlphaFoldDB" id="A0A9Q4HQT5"/>
<name>A0A9Q4HQT5_9BACI</name>
<dbReference type="InterPro" id="IPR035895">
    <property type="entry name" value="HPr-like_sf"/>
</dbReference>
<dbReference type="GO" id="GO:0005737">
    <property type="term" value="C:cytoplasm"/>
    <property type="evidence" value="ECO:0007669"/>
    <property type="project" value="UniProtKB-SubCell"/>
</dbReference>
<proteinExistence type="predicted"/>
<evidence type="ECO:0000256" key="3">
    <source>
        <dbReference type="ARBA" id="ARBA00022683"/>
    </source>
</evidence>
<dbReference type="PANTHER" id="PTHR33705">
    <property type="entry name" value="PHOSPHOCARRIER PROTEIN HPR"/>
    <property type="match status" value="1"/>
</dbReference>
<dbReference type="PROSITE" id="PS51350">
    <property type="entry name" value="PTS_HPR_DOM"/>
    <property type="match status" value="1"/>
</dbReference>
<comment type="subcellular location">
    <subcellularLocation>
        <location evidence="1">Cytoplasm</location>
    </subcellularLocation>
</comment>
<dbReference type="InterPro" id="IPR000032">
    <property type="entry name" value="HPr-like"/>
</dbReference>
<dbReference type="Proteomes" id="UP001073053">
    <property type="component" value="Unassembled WGS sequence"/>
</dbReference>
<protein>
    <submittedName>
        <fullName evidence="5">HPr family phosphocarrier protein</fullName>
    </submittedName>
</protein>
<evidence type="ECO:0000313" key="6">
    <source>
        <dbReference type="Proteomes" id="UP001073053"/>
    </source>
</evidence>
<keyword evidence="2" id="KW-0963">Cytoplasm</keyword>
<dbReference type="PANTHER" id="PTHR33705:SF2">
    <property type="entry name" value="PHOSPHOCARRIER PROTEIN NPR"/>
    <property type="match status" value="1"/>
</dbReference>
<evidence type="ECO:0000256" key="1">
    <source>
        <dbReference type="ARBA" id="ARBA00004496"/>
    </source>
</evidence>
<feature type="domain" description="HPr" evidence="4">
    <location>
        <begin position="1"/>
        <end position="92"/>
    </location>
</feature>
<accession>A0A9Q4HQT5</accession>
<dbReference type="Gene3D" id="3.30.1340.10">
    <property type="entry name" value="HPr-like"/>
    <property type="match status" value="1"/>
</dbReference>
<dbReference type="Pfam" id="PF00381">
    <property type="entry name" value="PTS-HPr"/>
    <property type="match status" value="1"/>
</dbReference>
<organism evidence="5 6">
    <name type="scientific">Bacillus halotolerans</name>
    <dbReference type="NCBI Taxonomy" id="260554"/>
    <lineage>
        <taxon>Bacteria</taxon>
        <taxon>Bacillati</taxon>
        <taxon>Bacillota</taxon>
        <taxon>Bacilli</taxon>
        <taxon>Bacillales</taxon>
        <taxon>Bacillaceae</taxon>
        <taxon>Bacillus</taxon>
    </lineage>
</organism>
<dbReference type="SUPFAM" id="SSF55594">
    <property type="entry name" value="HPr-like"/>
    <property type="match status" value="1"/>
</dbReference>
<dbReference type="RefSeq" id="WP_213417770.1">
    <property type="nucleotide sequence ID" value="NZ_CP070976.1"/>
</dbReference>
<dbReference type="InterPro" id="IPR050399">
    <property type="entry name" value="HPr"/>
</dbReference>
<reference evidence="5" key="1">
    <citation type="submission" date="2022-02" db="EMBL/GenBank/DDBJ databases">
        <title>Crop Bioprotection Bacillus Genome Sequencing.</title>
        <authorList>
            <person name="Dunlap C."/>
        </authorList>
    </citation>
    <scope>NUCLEOTIDE SEQUENCE</scope>
    <source>
        <strain evidence="5">EC49O2N-C10</strain>
    </source>
</reference>
<dbReference type="EMBL" id="JALAWA010000003">
    <property type="protein sequence ID" value="MCY9184627.1"/>
    <property type="molecule type" value="Genomic_DNA"/>
</dbReference>
<keyword evidence="3" id="KW-0598">Phosphotransferase system</keyword>
<evidence type="ECO:0000256" key="2">
    <source>
        <dbReference type="ARBA" id="ARBA00022490"/>
    </source>
</evidence>
<dbReference type="PRINTS" id="PR00107">
    <property type="entry name" value="PHOSPHOCPHPR"/>
</dbReference>
<evidence type="ECO:0000313" key="5">
    <source>
        <dbReference type="EMBL" id="MCY9184627.1"/>
    </source>
</evidence>